<dbReference type="PROSITE" id="PS50089">
    <property type="entry name" value="ZF_RING_2"/>
    <property type="match status" value="1"/>
</dbReference>
<dbReference type="PANTHER" id="PTHR14155">
    <property type="entry name" value="RING FINGER DOMAIN-CONTAINING"/>
    <property type="match status" value="1"/>
</dbReference>
<evidence type="ECO:0000313" key="20">
    <source>
        <dbReference type="Proteomes" id="UP001459277"/>
    </source>
</evidence>
<name>A0AAW2BWE6_9ROSI</name>
<evidence type="ECO:0000256" key="11">
    <source>
        <dbReference type="ARBA" id="ARBA00022989"/>
    </source>
</evidence>
<evidence type="ECO:0000256" key="6">
    <source>
        <dbReference type="ARBA" id="ARBA00022692"/>
    </source>
</evidence>
<keyword evidence="20" id="KW-1185">Reference proteome</keyword>
<keyword evidence="12 16" id="KW-0472">Membrane</keyword>
<dbReference type="InterPro" id="IPR053238">
    <property type="entry name" value="RING-H2_zinc_finger"/>
</dbReference>
<comment type="pathway">
    <text evidence="3">Protein modification; protein ubiquitination.</text>
</comment>
<evidence type="ECO:0000256" key="4">
    <source>
        <dbReference type="ARBA" id="ARBA00012483"/>
    </source>
</evidence>
<feature type="region of interest" description="Disordered" evidence="15">
    <location>
        <begin position="306"/>
        <end position="327"/>
    </location>
</feature>
<dbReference type="GO" id="GO:0061630">
    <property type="term" value="F:ubiquitin protein ligase activity"/>
    <property type="evidence" value="ECO:0007669"/>
    <property type="project" value="UniProtKB-EC"/>
</dbReference>
<evidence type="ECO:0000313" key="19">
    <source>
        <dbReference type="EMBL" id="KAK9990316.1"/>
    </source>
</evidence>
<dbReference type="EMBL" id="JAZDWU010000009">
    <property type="protein sequence ID" value="KAK9990316.1"/>
    <property type="molecule type" value="Genomic_DNA"/>
</dbReference>
<evidence type="ECO:0000256" key="9">
    <source>
        <dbReference type="ARBA" id="ARBA00022786"/>
    </source>
</evidence>
<keyword evidence="7" id="KW-0479">Metal-binding</keyword>
<evidence type="ECO:0000256" key="3">
    <source>
        <dbReference type="ARBA" id="ARBA00004906"/>
    </source>
</evidence>
<dbReference type="Proteomes" id="UP001459277">
    <property type="component" value="Unassembled WGS sequence"/>
</dbReference>
<dbReference type="Gene3D" id="3.30.40.10">
    <property type="entry name" value="Zinc/RING finger domain, C3HC4 (zinc finger)"/>
    <property type="match status" value="1"/>
</dbReference>
<keyword evidence="8 14" id="KW-0863">Zinc-finger</keyword>
<dbReference type="SUPFAM" id="SSF57850">
    <property type="entry name" value="RING/U-box"/>
    <property type="match status" value="1"/>
</dbReference>
<dbReference type="CDD" id="cd16461">
    <property type="entry name" value="RING-H2_EL5-like"/>
    <property type="match status" value="1"/>
</dbReference>
<dbReference type="PANTHER" id="PTHR14155:SF263">
    <property type="entry name" value="E3 UBIQUITIN-PROTEIN LIGASE ATL6"/>
    <property type="match status" value="1"/>
</dbReference>
<keyword evidence="6 16" id="KW-0812">Transmembrane</keyword>
<feature type="compositionally biased region" description="Polar residues" evidence="15">
    <location>
        <begin position="318"/>
        <end position="327"/>
    </location>
</feature>
<dbReference type="FunFam" id="3.30.40.10:FF:000187">
    <property type="entry name" value="E3 ubiquitin-protein ligase ATL6"/>
    <property type="match status" value="1"/>
</dbReference>
<evidence type="ECO:0000256" key="5">
    <source>
        <dbReference type="ARBA" id="ARBA00022679"/>
    </source>
</evidence>
<proteinExistence type="inferred from homology"/>
<evidence type="ECO:0000256" key="17">
    <source>
        <dbReference type="SAM" id="SignalP"/>
    </source>
</evidence>
<evidence type="ECO:0000256" key="13">
    <source>
        <dbReference type="ARBA" id="ARBA00024209"/>
    </source>
</evidence>
<dbReference type="InterPro" id="IPR001841">
    <property type="entry name" value="Znf_RING"/>
</dbReference>
<keyword evidence="11 16" id="KW-1133">Transmembrane helix</keyword>
<reference evidence="19 20" key="1">
    <citation type="submission" date="2024-01" db="EMBL/GenBank/DDBJ databases">
        <title>A telomere-to-telomere, gap-free genome of sweet tea (Lithocarpus litseifolius).</title>
        <authorList>
            <person name="Zhou J."/>
        </authorList>
    </citation>
    <scope>NUCLEOTIDE SEQUENCE [LARGE SCALE GENOMIC DNA]</scope>
    <source>
        <strain evidence="19">Zhou-2022a</strain>
        <tissue evidence="19">Leaf</tissue>
    </source>
</reference>
<evidence type="ECO:0000256" key="14">
    <source>
        <dbReference type="PROSITE-ProRule" id="PRU00175"/>
    </source>
</evidence>
<comment type="caution">
    <text evidence="19">The sequence shown here is derived from an EMBL/GenBank/DDBJ whole genome shotgun (WGS) entry which is preliminary data.</text>
</comment>
<evidence type="ECO:0000256" key="1">
    <source>
        <dbReference type="ARBA" id="ARBA00000900"/>
    </source>
</evidence>
<dbReference type="GO" id="GO:0008270">
    <property type="term" value="F:zinc ion binding"/>
    <property type="evidence" value="ECO:0007669"/>
    <property type="project" value="UniProtKB-KW"/>
</dbReference>
<evidence type="ECO:0000256" key="7">
    <source>
        <dbReference type="ARBA" id="ARBA00022723"/>
    </source>
</evidence>
<dbReference type="InterPro" id="IPR013083">
    <property type="entry name" value="Znf_RING/FYVE/PHD"/>
</dbReference>
<keyword evidence="5" id="KW-0808">Transferase</keyword>
<dbReference type="AlphaFoldDB" id="A0AAW2BWE6"/>
<feature type="chain" id="PRO_5043777612" description="RING-type E3 ubiquitin transferase" evidence="17">
    <location>
        <begin position="28"/>
        <end position="327"/>
    </location>
</feature>
<accession>A0AAW2BWE6</accession>
<comment type="catalytic activity">
    <reaction evidence="1">
        <text>S-ubiquitinyl-[E2 ubiquitin-conjugating enzyme]-L-cysteine + [acceptor protein]-L-lysine = [E2 ubiquitin-conjugating enzyme]-L-cysteine + N(6)-ubiquitinyl-[acceptor protein]-L-lysine.</text>
        <dbReference type="EC" id="2.3.2.27"/>
    </reaction>
</comment>
<dbReference type="GO" id="GO:0016020">
    <property type="term" value="C:membrane"/>
    <property type="evidence" value="ECO:0007669"/>
    <property type="project" value="UniProtKB-SubCell"/>
</dbReference>
<evidence type="ECO:0000256" key="12">
    <source>
        <dbReference type="ARBA" id="ARBA00023136"/>
    </source>
</evidence>
<organism evidence="19 20">
    <name type="scientific">Lithocarpus litseifolius</name>
    <dbReference type="NCBI Taxonomy" id="425828"/>
    <lineage>
        <taxon>Eukaryota</taxon>
        <taxon>Viridiplantae</taxon>
        <taxon>Streptophyta</taxon>
        <taxon>Embryophyta</taxon>
        <taxon>Tracheophyta</taxon>
        <taxon>Spermatophyta</taxon>
        <taxon>Magnoliopsida</taxon>
        <taxon>eudicotyledons</taxon>
        <taxon>Gunneridae</taxon>
        <taxon>Pentapetalae</taxon>
        <taxon>rosids</taxon>
        <taxon>fabids</taxon>
        <taxon>Fagales</taxon>
        <taxon>Fagaceae</taxon>
        <taxon>Lithocarpus</taxon>
    </lineage>
</organism>
<dbReference type="EC" id="2.3.2.27" evidence="4"/>
<protein>
    <recommendedName>
        <fullName evidence="4">RING-type E3 ubiquitin transferase</fullName>
        <ecNumber evidence="4">2.3.2.27</ecNumber>
    </recommendedName>
</protein>
<evidence type="ECO:0000256" key="2">
    <source>
        <dbReference type="ARBA" id="ARBA00004167"/>
    </source>
</evidence>
<feature type="region of interest" description="Disordered" evidence="15">
    <location>
        <begin position="187"/>
        <end position="210"/>
    </location>
</feature>
<dbReference type="SMART" id="SM00184">
    <property type="entry name" value="RING"/>
    <property type="match status" value="1"/>
</dbReference>
<evidence type="ECO:0000256" key="8">
    <source>
        <dbReference type="ARBA" id="ARBA00022771"/>
    </source>
</evidence>
<feature type="transmembrane region" description="Helical" evidence="16">
    <location>
        <begin position="51"/>
        <end position="69"/>
    </location>
</feature>
<evidence type="ECO:0000256" key="15">
    <source>
        <dbReference type="SAM" id="MobiDB-lite"/>
    </source>
</evidence>
<evidence type="ECO:0000256" key="16">
    <source>
        <dbReference type="SAM" id="Phobius"/>
    </source>
</evidence>
<dbReference type="Pfam" id="PF13639">
    <property type="entry name" value="zf-RING_2"/>
    <property type="match status" value="1"/>
</dbReference>
<sequence>MSYKGMSMTHLTVVVLLIVPVYYRVNAQSSTETPDSSFDLDWESKPSTAIITVVLVCFFSFLGFFSIYLRRCAQARVAAATAAQIDSSSSPVAATERVTRRRGLDQAVIQKFPTFTYSTVKGLKIGKSALECAVCLSEFEDHETLRLLPTCNHVFHPVCIDTWLRSRVTCPVCRAKLAAETNRLVDDSLHSSESSNYPTQENSGSQLDERQNHVVVNVEETESRDLQLQVDETVNRTSGKLPRSHSTGHSLIQPGENTERYTLRLPEEVRMQVLECVKLERSSSNGVVLATLGDVDQQQVGRSVNTTLDSVHSKSEESQNLSAMSPV</sequence>
<keyword evidence="9" id="KW-0833">Ubl conjugation pathway</keyword>
<feature type="signal peptide" evidence="17">
    <location>
        <begin position="1"/>
        <end position="27"/>
    </location>
</feature>
<comment type="subcellular location">
    <subcellularLocation>
        <location evidence="2">Membrane</location>
        <topology evidence="2">Single-pass membrane protein</topology>
    </subcellularLocation>
</comment>
<feature type="domain" description="RING-type" evidence="18">
    <location>
        <begin position="132"/>
        <end position="174"/>
    </location>
</feature>
<evidence type="ECO:0000256" key="10">
    <source>
        <dbReference type="ARBA" id="ARBA00022833"/>
    </source>
</evidence>
<keyword evidence="10" id="KW-0862">Zinc</keyword>
<keyword evidence="17" id="KW-0732">Signal</keyword>
<evidence type="ECO:0000259" key="18">
    <source>
        <dbReference type="PROSITE" id="PS50089"/>
    </source>
</evidence>
<gene>
    <name evidence="19" type="ORF">SO802_025301</name>
</gene>
<comment type="similarity">
    <text evidence="13">Belongs to the RING-type zinc finger family. ATL subfamily.</text>
</comment>
<feature type="compositionally biased region" description="Polar residues" evidence="15">
    <location>
        <begin position="191"/>
        <end position="206"/>
    </location>
</feature>